<evidence type="ECO:0000256" key="7">
    <source>
        <dbReference type="RuleBase" id="RU364083"/>
    </source>
</evidence>
<dbReference type="PANTHER" id="PTHR42781">
    <property type="entry name" value="SPERMIDINE/PUTRESCINE IMPORT ATP-BINDING PROTEIN POTA"/>
    <property type="match status" value="1"/>
</dbReference>
<dbReference type="GeneID" id="28250717"/>
<dbReference type="PANTHER" id="PTHR42781:SF4">
    <property type="entry name" value="SPERMIDINE_PUTRESCINE IMPORT ATP-BINDING PROTEIN POTA"/>
    <property type="match status" value="1"/>
</dbReference>
<dbReference type="EMBL" id="CP015230">
    <property type="protein sequence ID" value="ANP41639.1"/>
    <property type="molecule type" value="Genomic_DNA"/>
</dbReference>
<dbReference type="InterPro" id="IPR008995">
    <property type="entry name" value="Mo/tungstate-bd_C_term_dom"/>
</dbReference>
<keyword evidence="3 7" id="KW-0547">Nucleotide-binding</keyword>
<dbReference type="GO" id="GO:0043190">
    <property type="term" value="C:ATP-binding cassette (ABC) transporter complex"/>
    <property type="evidence" value="ECO:0007669"/>
    <property type="project" value="InterPro"/>
</dbReference>
<dbReference type="GO" id="GO:0015847">
    <property type="term" value="P:putrescine transport"/>
    <property type="evidence" value="ECO:0007669"/>
    <property type="project" value="UniProtKB-ARBA"/>
</dbReference>
<dbReference type="GO" id="GO:0015417">
    <property type="term" value="F:ABC-type polyamine transporter activity"/>
    <property type="evidence" value="ECO:0007669"/>
    <property type="project" value="UniProtKB-EC"/>
</dbReference>
<sequence length="361" mass="39674">MTQILEVRGARRVFKTPEGGTVAALDGVDLDVGQNEFVTLLGPSGCGKTTLLRSVSGFEQLDSGTVMLEGKDIGRMPAFRRPVNTVFQSYALFSHMTVERNVAYSLEVAGASKQEQKILAGEALEMVGLSGTGSRMPSQLSGGQRQRVALARAIVARPKLLLLDEPLSALDRRLRQKMQIELKALQSELGIAFVFVTHDQEEALTMSDRIVVMRGGQIEQCGAPRDIFRKPRTKFVAEFIGDTNLFETTIECVHDGRILALTREGTKIWLSEETKRAKGDAATVVIRPTDLQVQDAHSSCGFRGKITRVIYLGTDLHYYVQPAVGGQELLVVSRTDGSRRAPGDEVTLTYRPERAHVVEDC</sequence>
<dbReference type="SMART" id="SM00382">
    <property type="entry name" value="AAA"/>
    <property type="match status" value="1"/>
</dbReference>
<dbReference type="NCBIfam" id="TIGR01187">
    <property type="entry name" value="potA"/>
    <property type="match status" value="1"/>
</dbReference>
<accession>A0A1B1A4W6</accession>
<evidence type="ECO:0000259" key="8">
    <source>
        <dbReference type="PROSITE" id="PS50893"/>
    </source>
</evidence>
<dbReference type="SUPFAM" id="SSF50331">
    <property type="entry name" value="MOP-like"/>
    <property type="match status" value="1"/>
</dbReference>
<organism evidence="9 10">
    <name type="scientific">Tritonibacter mobilis F1926</name>
    <dbReference type="NCBI Taxonomy" id="1265309"/>
    <lineage>
        <taxon>Bacteria</taxon>
        <taxon>Pseudomonadati</taxon>
        <taxon>Pseudomonadota</taxon>
        <taxon>Alphaproteobacteria</taxon>
        <taxon>Rhodobacterales</taxon>
        <taxon>Paracoccaceae</taxon>
        <taxon>Tritonibacter</taxon>
    </lineage>
</organism>
<keyword evidence="1 7" id="KW-0813">Transport</keyword>
<dbReference type="InterPro" id="IPR017871">
    <property type="entry name" value="ABC_transporter-like_CS"/>
</dbReference>
<comment type="similarity">
    <text evidence="7">Belongs to the ABC transporter superfamily. Spermidine/putrescine importer (TC 3.A.1.11.1) family.</text>
</comment>
<proteinExistence type="inferred from homology"/>
<dbReference type="Pfam" id="PF00005">
    <property type="entry name" value="ABC_tran"/>
    <property type="match status" value="1"/>
</dbReference>
<dbReference type="OrthoDB" id="9802264at2"/>
<evidence type="ECO:0000313" key="9">
    <source>
        <dbReference type="EMBL" id="ANP41639.1"/>
    </source>
</evidence>
<comment type="catalytic activity">
    <reaction evidence="7">
        <text>ATP + H2O + polyamine-[polyamine-binding protein]Side 1 = ADP + phosphate + polyamineSide 2 + [polyamine-binding protein]Side 1.</text>
        <dbReference type="EC" id="7.6.2.11"/>
    </reaction>
</comment>
<gene>
    <name evidence="7" type="primary">potA</name>
    <name evidence="9" type="ORF">K529_012745</name>
</gene>
<dbReference type="InterPro" id="IPR013611">
    <property type="entry name" value="Transp-assoc_OB_typ2"/>
</dbReference>
<dbReference type="AlphaFoldDB" id="A0A1B1A4W6"/>
<comment type="subunit">
    <text evidence="7">The complex is composed of two ATP-binding proteins (PotA), two transmembrane proteins (PotB and PotC) and a solute-binding protein (PotD).</text>
</comment>
<keyword evidence="5 7" id="KW-1278">Translocase</keyword>
<dbReference type="Gene3D" id="3.40.50.300">
    <property type="entry name" value="P-loop containing nucleotide triphosphate hydrolases"/>
    <property type="match status" value="1"/>
</dbReference>
<dbReference type="KEGG" id="rmb:K529_012745"/>
<dbReference type="Pfam" id="PF08402">
    <property type="entry name" value="TOBE_2"/>
    <property type="match status" value="1"/>
</dbReference>
<reference evidence="9 10" key="1">
    <citation type="journal article" date="2016" name="ISME J.">
        <title>Global occurrence and heterogeneity of the Roseobacter-clade species Ruegeria mobilis.</title>
        <authorList>
            <person name="Sonnenschein E."/>
            <person name="Gram L."/>
        </authorList>
    </citation>
    <scope>NUCLEOTIDE SEQUENCE [LARGE SCALE GENOMIC DNA]</scope>
    <source>
        <strain evidence="9 10">F1926</strain>
    </source>
</reference>
<comment type="function">
    <text evidence="7">Part of the ABC transporter complex PotABCD involved in spermidine/putrescine import. Responsible for energy coupling to the transport system.</text>
</comment>
<dbReference type="FunFam" id="3.40.50.300:FF:000133">
    <property type="entry name" value="Spermidine/putrescine import ATP-binding protein PotA"/>
    <property type="match status" value="1"/>
</dbReference>
<keyword evidence="4 7" id="KW-0067">ATP-binding</keyword>
<dbReference type="PROSITE" id="PS50893">
    <property type="entry name" value="ABC_TRANSPORTER_2"/>
    <property type="match status" value="1"/>
</dbReference>
<dbReference type="InterPro" id="IPR003593">
    <property type="entry name" value="AAA+_ATPase"/>
</dbReference>
<evidence type="ECO:0000313" key="10">
    <source>
        <dbReference type="Proteomes" id="UP000013243"/>
    </source>
</evidence>
<feature type="domain" description="ABC transporter" evidence="8">
    <location>
        <begin position="5"/>
        <end position="240"/>
    </location>
</feature>
<evidence type="ECO:0000256" key="4">
    <source>
        <dbReference type="ARBA" id="ARBA00022840"/>
    </source>
</evidence>
<dbReference type="InterPro" id="IPR003439">
    <property type="entry name" value="ABC_transporter-like_ATP-bd"/>
</dbReference>
<keyword evidence="2 7" id="KW-1003">Cell membrane</keyword>
<dbReference type="EC" id="7.6.2.11" evidence="7"/>
<evidence type="ECO:0000256" key="1">
    <source>
        <dbReference type="ARBA" id="ARBA00022448"/>
    </source>
</evidence>
<dbReference type="Gene3D" id="2.40.50.100">
    <property type="match status" value="1"/>
</dbReference>
<name>A0A1B1A4W6_9RHOB</name>
<dbReference type="InterPro" id="IPR012340">
    <property type="entry name" value="NA-bd_OB-fold"/>
</dbReference>
<protein>
    <recommendedName>
        <fullName evidence="7">Spermidine/putrescine import ATP-binding protein PotA</fullName>
        <ecNumber evidence="7">7.6.2.11</ecNumber>
    </recommendedName>
</protein>
<evidence type="ECO:0000256" key="3">
    <source>
        <dbReference type="ARBA" id="ARBA00022741"/>
    </source>
</evidence>
<dbReference type="Proteomes" id="UP000013243">
    <property type="component" value="Chromosome"/>
</dbReference>
<dbReference type="RefSeq" id="WP_005645897.1">
    <property type="nucleotide sequence ID" value="NZ_CP015230.1"/>
</dbReference>
<dbReference type="Gene3D" id="2.40.50.140">
    <property type="entry name" value="Nucleic acid-binding proteins"/>
    <property type="match status" value="1"/>
</dbReference>
<evidence type="ECO:0000256" key="5">
    <source>
        <dbReference type="ARBA" id="ARBA00022967"/>
    </source>
</evidence>
<dbReference type="InterPro" id="IPR050093">
    <property type="entry name" value="ABC_SmlMolc_Importer"/>
</dbReference>
<dbReference type="SUPFAM" id="SSF52540">
    <property type="entry name" value="P-loop containing nucleoside triphosphate hydrolases"/>
    <property type="match status" value="1"/>
</dbReference>
<dbReference type="InterPro" id="IPR027417">
    <property type="entry name" value="P-loop_NTPase"/>
</dbReference>
<keyword evidence="6 7" id="KW-0472">Membrane</keyword>
<dbReference type="GO" id="GO:0005524">
    <property type="term" value="F:ATP binding"/>
    <property type="evidence" value="ECO:0007669"/>
    <property type="project" value="UniProtKB-KW"/>
</dbReference>
<dbReference type="GO" id="GO:0016887">
    <property type="term" value="F:ATP hydrolysis activity"/>
    <property type="evidence" value="ECO:0007669"/>
    <property type="project" value="InterPro"/>
</dbReference>
<dbReference type="STRING" id="1265309.K529_012745"/>
<evidence type="ECO:0000256" key="2">
    <source>
        <dbReference type="ARBA" id="ARBA00022475"/>
    </source>
</evidence>
<dbReference type="InterPro" id="IPR005893">
    <property type="entry name" value="PotA-like"/>
</dbReference>
<evidence type="ECO:0000256" key="6">
    <source>
        <dbReference type="ARBA" id="ARBA00023136"/>
    </source>
</evidence>
<dbReference type="PROSITE" id="PS00211">
    <property type="entry name" value="ABC_TRANSPORTER_1"/>
    <property type="match status" value="1"/>
</dbReference>